<feature type="transmembrane region" description="Helical" evidence="6">
    <location>
        <begin position="145"/>
        <end position="164"/>
    </location>
</feature>
<dbReference type="GO" id="GO:0035435">
    <property type="term" value="P:phosphate ion transmembrane transport"/>
    <property type="evidence" value="ECO:0007669"/>
    <property type="project" value="TreeGrafter"/>
</dbReference>
<keyword evidence="3 6" id="KW-0812">Transmembrane</keyword>
<dbReference type="PANTHER" id="PTHR11101:SF80">
    <property type="entry name" value="PHOSPHATE TRANSPORTER"/>
    <property type="match status" value="1"/>
</dbReference>
<dbReference type="InterPro" id="IPR001204">
    <property type="entry name" value="Phos_transporter"/>
</dbReference>
<keyword evidence="6" id="KW-0592">Phosphate transport</keyword>
<dbReference type="GO" id="GO:0005315">
    <property type="term" value="F:phosphate transmembrane transporter activity"/>
    <property type="evidence" value="ECO:0007669"/>
    <property type="project" value="InterPro"/>
</dbReference>
<feature type="transmembrane region" description="Helical" evidence="6">
    <location>
        <begin position="304"/>
        <end position="323"/>
    </location>
</feature>
<accession>A0A420ECQ4</accession>
<sequence>MEILATHGTTLVVIAALFGFVMAWGIGANDVANAMGTSVGSNAITIKQAIIIAMIFEFAGAYLAGGAVTDTVRKGIIDANAFIPHPELLVIGMIAALLAAGTWLLIASYNGWPVSTTHSIIGAIIGFASVGVGTDAVAWGKVSGIIGSWVITPAISGVVAYFIFISAQKLIFDTEKPLESAKRWVPLYMFAAGFTMALVTITKGLKHVGLGVGTGEGFMLSVVVGIVVAAIGKVIIARLKIDPEADREMHYNNVEKVFAVLMVVTACCMAFAHGSNDVANAIGPLAAVVSVVGNNGEIGAKAAIAWWILPLGGLGIVAGLALFGHRVIATIGKGITHLTPSRGFAAELAAATTVVIASGTGLPISTTQTLVGGVLGVGMARGIAALNLGVVRSIVISWIVTLPAGAGLSIVFFYILKAIFV</sequence>
<evidence type="ECO:0000256" key="2">
    <source>
        <dbReference type="ARBA" id="ARBA00022448"/>
    </source>
</evidence>
<keyword evidence="4 6" id="KW-1133">Transmembrane helix</keyword>
<feature type="transmembrane region" description="Helical" evidence="6">
    <location>
        <begin position="344"/>
        <end position="364"/>
    </location>
</feature>
<evidence type="ECO:0000256" key="6">
    <source>
        <dbReference type="RuleBase" id="RU363058"/>
    </source>
</evidence>
<dbReference type="EMBL" id="RAQO01000005">
    <property type="protein sequence ID" value="RKF18443.1"/>
    <property type="molecule type" value="Genomic_DNA"/>
</dbReference>
<evidence type="ECO:0000256" key="1">
    <source>
        <dbReference type="ARBA" id="ARBA00004141"/>
    </source>
</evidence>
<keyword evidence="5 6" id="KW-0472">Membrane</keyword>
<evidence type="ECO:0000313" key="8">
    <source>
        <dbReference type="Proteomes" id="UP000286482"/>
    </source>
</evidence>
<feature type="transmembrane region" description="Helical" evidence="6">
    <location>
        <begin position="49"/>
        <end position="68"/>
    </location>
</feature>
<feature type="transmembrane region" description="Helical" evidence="6">
    <location>
        <begin position="88"/>
        <end position="107"/>
    </location>
</feature>
<reference evidence="7 8" key="1">
    <citation type="submission" date="2018-09" db="EMBL/GenBank/DDBJ databases">
        <authorList>
            <person name="Wang Z."/>
        </authorList>
    </citation>
    <scope>NUCLEOTIDE SEQUENCE [LARGE SCALE GENOMIC DNA]</scope>
    <source>
        <strain evidence="7 8">ALS 81</strain>
    </source>
</reference>
<keyword evidence="8" id="KW-1185">Reference proteome</keyword>
<feature type="transmembrane region" description="Helical" evidence="6">
    <location>
        <begin position="217"/>
        <end position="236"/>
    </location>
</feature>
<evidence type="ECO:0000256" key="4">
    <source>
        <dbReference type="ARBA" id="ARBA00022989"/>
    </source>
</evidence>
<feature type="transmembrane region" description="Helical" evidence="6">
    <location>
        <begin position="395"/>
        <end position="416"/>
    </location>
</feature>
<feature type="transmembrane region" description="Helical" evidence="6">
    <location>
        <begin position="6"/>
        <end position="28"/>
    </location>
</feature>
<evidence type="ECO:0000256" key="5">
    <source>
        <dbReference type="ARBA" id="ARBA00023136"/>
    </source>
</evidence>
<dbReference type="PANTHER" id="PTHR11101">
    <property type="entry name" value="PHOSPHATE TRANSPORTER"/>
    <property type="match status" value="1"/>
</dbReference>
<keyword evidence="2 6" id="KW-0813">Transport</keyword>
<comment type="similarity">
    <text evidence="6">Belongs to the inorganic phosphate transporter (PiT) (TC 2.A.20) family.</text>
</comment>
<comment type="caution">
    <text evidence="7">The sequence shown here is derived from an EMBL/GenBank/DDBJ whole genome shotgun (WGS) entry which is preliminary data.</text>
</comment>
<dbReference type="RefSeq" id="WP_120354522.1">
    <property type="nucleotide sequence ID" value="NZ_RAQO01000005.1"/>
</dbReference>
<dbReference type="AlphaFoldDB" id="A0A420ECQ4"/>
<feature type="transmembrane region" description="Helical" evidence="6">
    <location>
        <begin position="257"/>
        <end position="275"/>
    </location>
</feature>
<dbReference type="Proteomes" id="UP000286482">
    <property type="component" value="Unassembled WGS sequence"/>
</dbReference>
<name>A0A420ECQ4_9ALTE</name>
<protein>
    <recommendedName>
        <fullName evidence="6">Phosphate transporter</fullName>
    </recommendedName>
</protein>
<comment type="subcellular location">
    <subcellularLocation>
        <location evidence="1 6">Membrane</location>
        <topology evidence="1 6">Multi-pass membrane protein</topology>
    </subcellularLocation>
</comment>
<feature type="transmembrane region" description="Helical" evidence="6">
    <location>
        <begin position="119"/>
        <end position="139"/>
    </location>
</feature>
<proteinExistence type="inferred from homology"/>
<dbReference type="GO" id="GO:0016020">
    <property type="term" value="C:membrane"/>
    <property type="evidence" value="ECO:0007669"/>
    <property type="project" value="UniProtKB-SubCell"/>
</dbReference>
<organism evidence="7 8">
    <name type="scientific">Alginatibacterium sediminis</name>
    <dbReference type="NCBI Taxonomy" id="2164068"/>
    <lineage>
        <taxon>Bacteria</taxon>
        <taxon>Pseudomonadati</taxon>
        <taxon>Pseudomonadota</taxon>
        <taxon>Gammaproteobacteria</taxon>
        <taxon>Alteromonadales</taxon>
        <taxon>Alteromonadaceae</taxon>
        <taxon>Alginatibacterium</taxon>
    </lineage>
</organism>
<gene>
    <name evidence="7" type="ORF">DBZ36_08490</name>
</gene>
<evidence type="ECO:0000313" key="7">
    <source>
        <dbReference type="EMBL" id="RKF18443.1"/>
    </source>
</evidence>
<feature type="transmembrane region" description="Helical" evidence="6">
    <location>
        <begin position="185"/>
        <end position="205"/>
    </location>
</feature>
<evidence type="ECO:0000256" key="3">
    <source>
        <dbReference type="ARBA" id="ARBA00022692"/>
    </source>
</evidence>
<dbReference type="Pfam" id="PF01384">
    <property type="entry name" value="PHO4"/>
    <property type="match status" value="1"/>
</dbReference>
<dbReference type="OrthoDB" id="9779554at2"/>